<comment type="caution">
    <text evidence="2">The sequence shown here is derived from an EMBL/GenBank/DDBJ whole genome shotgun (WGS) entry which is preliminary data.</text>
</comment>
<dbReference type="Proteomes" id="UP001266305">
    <property type="component" value="Unassembled WGS sequence"/>
</dbReference>
<feature type="compositionally biased region" description="Basic and acidic residues" evidence="1">
    <location>
        <begin position="1"/>
        <end position="13"/>
    </location>
</feature>
<gene>
    <name evidence="2" type="ORF">P7K49_012954</name>
</gene>
<feature type="region of interest" description="Disordered" evidence="1">
    <location>
        <begin position="1"/>
        <end position="84"/>
    </location>
</feature>
<keyword evidence="3" id="KW-1185">Reference proteome</keyword>
<evidence type="ECO:0000313" key="2">
    <source>
        <dbReference type="EMBL" id="KAK2107789.1"/>
    </source>
</evidence>
<organism evidence="2 3">
    <name type="scientific">Saguinus oedipus</name>
    <name type="common">Cotton-top tamarin</name>
    <name type="synonym">Oedipomidas oedipus</name>
    <dbReference type="NCBI Taxonomy" id="9490"/>
    <lineage>
        <taxon>Eukaryota</taxon>
        <taxon>Metazoa</taxon>
        <taxon>Chordata</taxon>
        <taxon>Craniata</taxon>
        <taxon>Vertebrata</taxon>
        <taxon>Euteleostomi</taxon>
        <taxon>Mammalia</taxon>
        <taxon>Eutheria</taxon>
        <taxon>Euarchontoglires</taxon>
        <taxon>Primates</taxon>
        <taxon>Haplorrhini</taxon>
        <taxon>Platyrrhini</taxon>
        <taxon>Cebidae</taxon>
        <taxon>Callitrichinae</taxon>
        <taxon>Saguinus</taxon>
    </lineage>
</organism>
<dbReference type="EMBL" id="JASSZA010000006">
    <property type="protein sequence ID" value="KAK2107789.1"/>
    <property type="molecule type" value="Genomic_DNA"/>
</dbReference>
<evidence type="ECO:0000313" key="3">
    <source>
        <dbReference type="Proteomes" id="UP001266305"/>
    </source>
</evidence>
<accession>A0ABQ9VEI4</accession>
<name>A0ABQ9VEI4_SAGOE</name>
<reference evidence="2 3" key="1">
    <citation type="submission" date="2023-05" db="EMBL/GenBank/DDBJ databases">
        <title>B98-5 Cell Line De Novo Hybrid Assembly: An Optical Mapping Approach.</title>
        <authorList>
            <person name="Kananen K."/>
            <person name="Auerbach J.A."/>
            <person name="Kautto E."/>
            <person name="Blachly J.S."/>
        </authorList>
    </citation>
    <scope>NUCLEOTIDE SEQUENCE [LARGE SCALE GENOMIC DNA]</scope>
    <source>
        <strain evidence="2">B95-8</strain>
        <tissue evidence="2">Cell line</tissue>
    </source>
</reference>
<feature type="compositionally biased region" description="Basic and acidic residues" evidence="1">
    <location>
        <begin position="49"/>
        <end position="72"/>
    </location>
</feature>
<evidence type="ECO:0000256" key="1">
    <source>
        <dbReference type="SAM" id="MobiDB-lite"/>
    </source>
</evidence>
<feature type="compositionally biased region" description="Pro residues" evidence="1">
    <location>
        <begin position="14"/>
        <end position="25"/>
    </location>
</feature>
<sequence>MIERTRKGKERPLKPLPAPVSPPPSSASELPGSRETAKQAGLGGGGLIQEERGRWGVDAGRREEVEKGETLREMGGGSTGTPSGWAAFSSRTADLAAALLRRAGPAGGGGAFRVRYAPPPAFHLRDNTFCAEDPVSRDSQLAGCETQISKGAGVCAPPRPALLRVAGGDRGKLLRPGRAQHGRGEALAAGLPDPRTGRTHAPHSPWLRPLGGASTRAHT</sequence>
<feature type="region of interest" description="Disordered" evidence="1">
    <location>
        <begin position="174"/>
        <end position="219"/>
    </location>
</feature>
<protein>
    <submittedName>
        <fullName evidence="2">Uncharacterized protein</fullName>
    </submittedName>
</protein>
<proteinExistence type="predicted"/>